<dbReference type="Proteomes" id="UP000000768">
    <property type="component" value="Chromosome 2"/>
</dbReference>
<evidence type="ECO:0000313" key="2">
    <source>
        <dbReference type="EMBL" id="OQU88727.1"/>
    </source>
</evidence>
<gene>
    <name evidence="2" type="ORF">SORBI_3002G081050</name>
</gene>
<keyword evidence="3" id="KW-1185">Reference proteome</keyword>
<evidence type="ECO:0000313" key="3">
    <source>
        <dbReference type="Proteomes" id="UP000000768"/>
    </source>
</evidence>
<dbReference type="Gramene" id="OQU88727">
    <property type="protein sequence ID" value="OQU88727"/>
    <property type="gene ID" value="SORBI_3002G081050"/>
</dbReference>
<proteinExistence type="predicted"/>
<name>A0A1W0W2X5_SORBI</name>
<sequence length="100" mass="10376">MRTSNNHGFTGPPPSSSSISSAQECQLEDEPSIVAATTYLHVDLLDGEASVATGGVDLLDGRARVATGVGGEHTQVPFMVAVLLASFRISLFIPSSFNLG</sequence>
<dbReference type="InParanoid" id="A0A1W0W2X5"/>
<accession>A0A1W0W2X5</accession>
<reference evidence="3" key="2">
    <citation type="journal article" date="2018" name="Plant J.">
        <title>The Sorghum bicolor reference genome: improved assembly, gene annotations, a transcriptome atlas, and signatures of genome organization.</title>
        <authorList>
            <person name="McCormick R.F."/>
            <person name="Truong S.K."/>
            <person name="Sreedasyam A."/>
            <person name="Jenkins J."/>
            <person name="Shu S."/>
            <person name="Sims D."/>
            <person name="Kennedy M."/>
            <person name="Amirebrahimi M."/>
            <person name="Weers B.D."/>
            <person name="McKinley B."/>
            <person name="Mattison A."/>
            <person name="Morishige D.T."/>
            <person name="Grimwood J."/>
            <person name="Schmutz J."/>
            <person name="Mullet J.E."/>
        </authorList>
    </citation>
    <scope>NUCLEOTIDE SEQUENCE [LARGE SCALE GENOMIC DNA]</scope>
    <source>
        <strain evidence="3">cv. BTx623</strain>
    </source>
</reference>
<reference evidence="2 3" key="1">
    <citation type="journal article" date="2009" name="Nature">
        <title>The Sorghum bicolor genome and the diversification of grasses.</title>
        <authorList>
            <person name="Paterson A.H."/>
            <person name="Bowers J.E."/>
            <person name="Bruggmann R."/>
            <person name="Dubchak I."/>
            <person name="Grimwood J."/>
            <person name="Gundlach H."/>
            <person name="Haberer G."/>
            <person name="Hellsten U."/>
            <person name="Mitros T."/>
            <person name="Poliakov A."/>
            <person name="Schmutz J."/>
            <person name="Spannagl M."/>
            <person name="Tang H."/>
            <person name="Wang X."/>
            <person name="Wicker T."/>
            <person name="Bharti A.K."/>
            <person name="Chapman J."/>
            <person name="Feltus F.A."/>
            <person name="Gowik U."/>
            <person name="Grigoriev I.V."/>
            <person name="Lyons E."/>
            <person name="Maher C.A."/>
            <person name="Martis M."/>
            <person name="Narechania A."/>
            <person name="Otillar R.P."/>
            <person name="Penning B.W."/>
            <person name="Salamov A.A."/>
            <person name="Wang Y."/>
            <person name="Zhang L."/>
            <person name="Carpita N.C."/>
            <person name="Freeling M."/>
            <person name="Gingle A.R."/>
            <person name="Hash C.T."/>
            <person name="Keller B."/>
            <person name="Klein P."/>
            <person name="Kresovich S."/>
            <person name="McCann M.C."/>
            <person name="Ming R."/>
            <person name="Peterson D.G."/>
            <person name="Mehboob-ur-Rahman"/>
            <person name="Ware D."/>
            <person name="Westhoff P."/>
            <person name="Mayer K.F."/>
            <person name="Messing J."/>
            <person name="Rokhsar D.S."/>
        </authorList>
    </citation>
    <scope>NUCLEOTIDE SEQUENCE [LARGE SCALE GENOMIC DNA]</scope>
    <source>
        <strain evidence="3">cv. BTx623</strain>
    </source>
</reference>
<feature type="region of interest" description="Disordered" evidence="1">
    <location>
        <begin position="1"/>
        <end position="24"/>
    </location>
</feature>
<dbReference type="AlphaFoldDB" id="A0A1W0W2X5"/>
<dbReference type="EMBL" id="CM000761">
    <property type="protein sequence ID" value="OQU88727.1"/>
    <property type="molecule type" value="Genomic_DNA"/>
</dbReference>
<protein>
    <submittedName>
        <fullName evidence="2">Uncharacterized protein</fullName>
    </submittedName>
</protein>
<evidence type="ECO:0000256" key="1">
    <source>
        <dbReference type="SAM" id="MobiDB-lite"/>
    </source>
</evidence>
<organism evidence="2 3">
    <name type="scientific">Sorghum bicolor</name>
    <name type="common">Sorghum</name>
    <name type="synonym">Sorghum vulgare</name>
    <dbReference type="NCBI Taxonomy" id="4558"/>
    <lineage>
        <taxon>Eukaryota</taxon>
        <taxon>Viridiplantae</taxon>
        <taxon>Streptophyta</taxon>
        <taxon>Embryophyta</taxon>
        <taxon>Tracheophyta</taxon>
        <taxon>Spermatophyta</taxon>
        <taxon>Magnoliopsida</taxon>
        <taxon>Liliopsida</taxon>
        <taxon>Poales</taxon>
        <taxon>Poaceae</taxon>
        <taxon>PACMAD clade</taxon>
        <taxon>Panicoideae</taxon>
        <taxon>Andropogonodae</taxon>
        <taxon>Andropogoneae</taxon>
        <taxon>Sorghinae</taxon>
        <taxon>Sorghum</taxon>
    </lineage>
</organism>